<evidence type="ECO:0000256" key="2">
    <source>
        <dbReference type="ARBA" id="ARBA00005179"/>
    </source>
</evidence>
<dbReference type="OrthoDB" id="2789670at2759"/>
<dbReference type="PANTHER" id="PTHR46300">
    <property type="entry name" value="P450, PUTATIVE (EUROFUNG)-RELATED-RELATED"/>
    <property type="match status" value="1"/>
</dbReference>
<accession>A0A9P6NCA4</accession>
<dbReference type="PROSITE" id="PS00086">
    <property type="entry name" value="CYTOCHROME_P450"/>
    <property type="match status" value="1"/>
</dbReference>
<keyword evidence="5 9" id="KW-0479">Metal-binding</keyword>
<evidence type="ECO:0000256" key="9">
    <source>
        <dbReference type="PIRSR" id="PIRSR602401-1"/>
    </source>
</evidence>
<evidence type="ECO:0000256" key="10">
    <source>
        <dbReference type="RuleBase" id="RU000461"/>
    </source>
</evidence>
<keyword evidence="8 10" id="KW-0503">Monooxygenase</keyword>
<dbReference type="InterPro" id="IPR036396">
    <property type="entry name" value="Cyt_P450_sf"/>
</dbReference>
<keyword evidence="7 9" id="KW-0408">Iron</keyword>
<dbReference type="Gene3D" id="1.10.630.10">
    <property type="entry name" value="Cytochrome P450"/>
    <property type="match status" value="1"/>
</dbReference>
<proteinExistence type="inferred from homology"/>
<evidence type="ECO:0000256" key="11">
    <source>
        <dbReference type="SAM" id="Phobius"/>
    </source>
</evidence>
<dbReference type="GO" id="GO:0004497">
    <property type="term" value="F:monooxygenase activity"/>
    <property type="evidence" value="ECO:0007669"/>
    <property type="project" value="UniProtKB-KW"/>
</dbReference>
<dbReference type="AlphaFoldDB" id="A0A9P6NCA4"/>
<dbReference type="InterPro" id="IPR017972">
    <property type="entry name" value="Cyt_P450_CS"/>
</dbReference>
<comment type="pathway">
    <text evidence="2">Secondary metabolite biosynthesis.</text>
</comment>
<dbReference type="InterPro" id="IPR002401">
    <property type="entry name" value="Cyt_P450_E_grp-I"/>
</dbReference>
<keyword evidence="6 10" id="KW-0560">Oxidoreductase</keyword>
<evidence type="ECO:0000256" key="6">
    <source>
        <dbReference type="ARBA" id="ARBA00023002"/>
    </source>
</evidence>
<evidence type="ECO:0000256" key="5">
    <source>
        <dbReference type="ARBA" id="ARBA00022723"/>
    </source>
</evidence>
<gene>
    <name evidence="12" type="ORF">CROQUDRAFT_664186</name>
</gene>
<evidence type="ECO:0008006" key="14">
    <source>
        <dbReference type="Google" id="ProtNLM"/>
    </source>
</evidence>
<dbReference type="PRINTS" id="PR00385">
    <property type="entry name" value="P450"/>
</dbReference>
<organism evidence="12 13">
    <name type="scientific">Cronartium quercuum f. sp. fusiforme G11</name>
    <dbReference type="NCBI Taxonomy" id="708437"/>
    <lineage>
        <taxon>Eukaryota</taxon>
        <taxon>Fungi</taxon>
        <taxon>Dikarya</taxon>
        <taxon>Basidiomycota</taxon>
        <taxon>Pucciniomycotina</taxon>
        <taxon>Pucciniomycetes</taxon>
        <taxon>Pucciniales</taxon>
        <taxon>Coleosporiaceae</taxon>
        <taxon>Cronartium</taxon>
    </lineage>
</organism>
<evidence type="ECO:0000313" key="13">
    <source>
        <dbReference type="Proteomes" id="UP000886653"/>
    </source>
</evidence>
<keyword evidence="11" id="KW-1133">Transmembrane helix</keyword>
<evidence type="ECO:0000256" key="3">
    <source>
        <dbReference type="ARBA" id="ARBA00010617"/>
    </source>
</evidence>
<feature type="transmembrane region" description="Helical" evidence="11">
    <location>
        <begin position="6"/>
        <end position="23"/>
    </location>
</feature>
<dbReference type="InterPro" id="IPR001128">
    <property type="entry name" value="Cyt_P450"/>
</dbReference>
<keyword evidence="4 9" id="KW-0349">Heme</keyword>
<dbReference type="Proteomes" id="UP000886653">
    <property type="component" value="Unassembled WGS sequence"/>
</dbReference>
<dbReference type="Pfam" id="PF00067">
    <property type="entry name" value="p450"/>
    <property type="match status" value="1"/>
</dbReference>
<dbReference type="PANTHER" id="PTHR46300:SF6">
    <property type="entry name" value="CYTOCHROME P450 2C30"/>
    <property type="match status" value="1"/>
</dbReference>
<evidence type="ECO:0000256" key="7">
    <source>
        <dbReference type="ARBA" id="ARBA00023004"/>
    </source>
</evidence>
<evidence type="ECO:0000256" key="8">
    <source>
        <dbReference type="ARBA" id="ARBA00023033"/>
    </source>
</evidence>
<evidence type="ECO:0000313" key="12">
    <source>
        <dbReference type="EMBL" id="KAG0141170.1"/>
    </source>
</evidence>
<sequence length="528" mass="59710">MPVLFCNTLSLPTIFVFIFLIVLRRKTSKPWPALPRLPIIGTLPFVDASQFPSQCSHFRKKYGPIFSYKPGLASEVLVVCGARLAKELFITNSQSFQHRYCPFFYAPELKLEDHFTPLLNTSPAIQTQRRLIYQAIRSSLMQDEGGATDRASRGLLKALKTPMKKLSVTHLELQDILGDAVGLSALSLSYGFNWTTEELRACKEVGVLFAAIPEYFGFFNWINETSVSFPFLTHVLAWRSQRIRKKASDAAQRLLVSYQGLFELTMKKVRSDGVNSLDHSVARIILSNPDESTPIYRQSRLCGSAATAAFSTTAGTLHLFVGCLAAYPNWQAKLQAEVDELTQMQILSGSSHGLPKYVPDKESGSACTVWAFINEVLRYYPIFPINTRVANQDYTLLDGRTIKTGQVLFTVPAAINRDPEFHKDPDRFDPERFLNNESYYSNCGADEKVNWPKYKHASFGSGRRSCPGSELAEYSLFVMLTRLIYCFELRFEDGLFGDTQIKSELIGLETHFSFPKIQFYERRDLSSI</sequence>
<dbReference type="GO" id="GO:0005506">
    <property type="term" value="F:iron ion binding"/>
    <property type="evidence" value="ECO:0007669"/>
    <property type="project" value="InterPro"/>
</dbReference>
<comment type="cofactor">
    <cofactor evidence="1 9">
        <name>heme</name>
        <dbReference type="ChEBI" id="CHEBI:30413"/>
    </cofactor>
</comment>
<evidence type="ECO:0000256" key="1">
    <source>
        <dbReference type="ARBA" id="ARBA00001971"/>
    </source>
</evidence>
<name>A0A9P6NCA4_9BASI</name>
<keyword evidence="11" id="KW-0472">Membrane</keyword>
<feature type="binding site" description="axial binding residue" evidence="9">
    <location>
        <position position="466"/>
    </location>
    <ligand>
        <name>heme</name>
        <dbReference type="ChEBI" id="CHEBI:30413"/>
    </ligand>
    <ligandPart>
        <name>Fe</name>
        <dbReference type="ChEBI" id="CHEBI:18248"/>
    </ligandPart>
</feature>
<comment type="similarity">
    <text evidence="3 10">Belongs to the cytochrome P450 family.</text>
</comment>
<keyword evidence="11" id="KW-0812">Transmembrane</keyword>
<dbReference type="InterPro" id="IPR050364">
    <property type="entry name" value="Cytochrome_P450_fung"/>
</dbReference>
<keyword evidence="13" id="KW-1185">Reference proteome</keyword>
<evidence type="ECO:0000256" key="4">
    <source>
        <dbReference type="ARBA" id="ARBA00022617"/>
    </source>
</evidence>
<protein>
    <recommendedName>
        <fullName evidence="14">Cytochrome P450</fullName>
    </recommendedName>
</protein>
<dbReference type="GO" id="GO:0020037">
    <property type="term" value="F:heme binding"/>
    <property type="evidence" value="ECO:0007669"/>
    <property type="project" value="InterPro"/>
</dbReference>
<comment type="caution">
    <text evidence="12">The sequence shown here is derived from an EMBL/GenBank/DDBJ whole genome shotgun (WGS) entry which is preliminary data.</text>
</comment>
<dbReference type="SUPFAM" id="SSF48264">
    <property type="entry name" value="Cytochrome P450"/>
    <property type="match status" value="1"/>
</dbReference>
<dbReference type="GO" id="GO:0016705">
    <property type="term" value="F:oxidoreductase activity, acting on paired donors, with incorporation or reduction of molecular oxygen"/>
    <property type="evidence" value="ECO:0007669"/>
    <property type="project" value="InterPro"/>
</dbReference>
<reference evidence="12" key="1">
    <citation type="submission" date="2013-11" db="EMBL/GenBank/DDBJ databases">
        <title>Genome sequence of the fusiform rust pathogen reveals effectors for host alternation and coevolution with pine.</title>
        <authorList>
            <consortium name="DOE Joint Genome Institute"/>
            <person name="Smith K."/>
            <person name="Pendleton A."/>
            <person name="Kubisiak T."/>
            <person name="Anderson C."/>
            <person name="Salamov A."/>
            <person name="Aerts A."/>
            <person name="Riley R."/>
            <person name="Clum A."/>
            <person name="Lindquist E."/>
            <person name="Ence D."/>
            <person name="Campbell M."/>
            <person name="Kronenberg Z."/>
            <person name="Feau N."/>
            <person name="Dhillon B."/>
            <person name="Hamelin R."/>
            <person name="Burleigh J."/>
            <person name="Smith J."/>
            <person name="Yandell M."/>
            <person name="Nelson C."/>
            <person name="Grigoriev I."/>
            <person name="Davis J."/>
        </authorList>
    </citation>
    <scope>NUCLEOTIDE SEQUENCE</scope>
    <source>
        <strain evidence="12">G11</strain>
    </source>
</reference>
<dbReference type="PRINTS" id="PR00463">
    <property type="entry name" value="EP450I"/>
</dbReference>
<dbReference type="EMBL" id="MU167398">
    <property type="protein sequence ID" value="KAG0141170.1"/>
    <property type="molecule type" value="Genomic_DNA"/>
</dbReference>